<keyword evidence="3" id="KW-1185">Reference proteome</keyword>
<dbReference type="Proteomes" id="UP000199666">
    <property type="component" value="Unassembled WGS sequence"/>
</dbReference>
<dbReference type="OrthoDB" id="1118734at2"/>
<dbReference type="AlphaFoldDB" id="A0A1I2ZDJ5"/>
<gene>
    <name evidence="2" type="ORF">SAMN04489864_109165</name>
</gene>
<organism evidence="2 3">
    <name type="scientific">Pedobacter insulae</name>
    <dbReference type="NCBI Taxonomy" id="414048"/>
    <lineage>
        <taxon>Bacteria</taxon>
        <taxon>Pseudomonadati</taxon>
        <taxon>Bacteroidota</taxon>
        <taxon>Sphingobacteriia</taxon>
        <taxon>Sphingobacteriales</taxon>
        <taxon>Sphingobacteriaceae</taxon>
        <taxon>Pedobacter</taxon>
    </lineage>
</organism>
<keyword evidence="1" id="KW-0732">Signal</keyword>
<sequence>MKRILLLAVTFLFATYQLSAQTKHENAGWLFLLNSTKFNEKWGMHLDVQVRSNDNWAGTKNILFRPGVTYFIDGKQNVTAGYLMATTDLGSNTLVEHRVWEQYIYSHKIGSIFTAHRVRLEQRFLDQPNENFTQRLRYFIRLVKPLKETPDGFTKGAFLALQNEVFLNIQNKALVNNSLFDQNRLYLAAGYRFSKKIDLEAGYLNQAIHGRNNNTVNNVVQLALYTRF</sequence>
<dbReference type="STRING" id="414048.SAMN04489864_109165"/>
<dbReference type="Pfam" id="PF10677">
    <property type="entry name" value="DUF2490"/>
    <property type="match status" value="1"/>
</dbReference>
<dbReference type="RefSeq" id="WP_090996203.1">
    <property type="nucleotide sequence ID" value="NZ_FOPP01000009.1"/>
</dbReference>
<proteinExistence type="predicted"/>
<protein>
    <recommendedName>
        <fullName evidence="4">DUF2490 domain-containing protein</fullName>
    </recommendedName>
</protein>
<dbReference type="InterPro" id="IPR019619">
    <property type="entry name" value="DUF2490"/>
</dbReference>
<feature type="signal peptide" evidence="1">
    <location>
        <begin position="1"/>
        <end position="20"/>
    </location>
</feature>
<accession>A0A1I2ZDJ5</accession>
<evidence type="ECO:0000256" key="1">
    <source>
        <dbReference type="SAM" id="SignalP"/>
    </source>
</evidence>
<evidence type="ECO:0000313" key="2">
    <source>
        <dbReference type="EMBL" id="SFH35695.1"/>
    </source>
</evidence>
<feature type="chain" id="PRO_5011560887" description="DUF2490 domain-containing protein" evidence="1">
    <location>
        <begin position="21"/>
        <end position="228"/>
    </location>
</feature>
<evidence type="ECO:0008006" key="4">
    <source>
        <dbReference type="Google" id="ProtNLM"/>
    </source>
</evidence>
<name>A0A1I2ZDJ5_9SPHI</name>
<reference evidence="2 3" key="1">
    <citation type="submission" date="2016-10" db="EMBL/GenBank/DDBJ databases">
        <authorList>
            <person name="de Groot N.N."/>
        </authorList>
    </citation>
    <scope>NUCLEOTIDE SEQUENCE [LARGE SCALE GENOMIC DNA]</scope>
    <source>
        <strain evidence="2 3">DSM 18684</strain>
    </source>
</reference>
<evidence type="ECO:0000313" key="3">
    <source>
        <dbReference type="Proteomes" id="UP000199666"/>
    </source>
</evidence>
<dbReference type="EMBL" id="FOPP01000009">
    <property type="protein sequence ID" value="SFH35695.1"/>
    <property type="molecule type" value="Genomic_DNA"/>
</dbReference>